<feature type="domain" description="DUF1731" evidence="3">
    <location>
        <begin position="350"/>
        <end position="396"/>
    </location>
</feature>
<name>K8EUD1_9CHLO</name>
<evidence type="ECO:0000259" key="3">
    <source>
        <dbReference type="Pfam" id="PF08338"/>
    </source>
</evidence>
<protein>
    <submittedName>
        <fullName evidence="4">Cell division inhibitor</fullName>
    </submittedName>
</protein>
<dbReference type="Pfam" id="PF01370">
    <property type="entry name" value="Epimerase"/>
    <property type="match status" value="1"/>
</dbReference>
<dbReference type="eggNOG" id="KOG3019">
    <property type="taxonomic scope" value="Eukaryota"/>
</dbReference>
<feature type="compositionally biased region" description="Low complexity" evidence="1">
    <location>
        <begin position="65"/>
        <end position="78"/>
    </location>
</feature>
<sequence length="400" mass="42902">MSSSGASFSSPSILRARRNNTLKHGRFCASSSSLSSSSSGTHRKRMRRTSSSAKSAAKADEETSETTSATTTTNTSKSNQNEREAPLTTVAISGATGFVGRKLTEKLLNEGTKVRVLTNKSNKVRARLALGLKSAFNPNVSVYKWETITGKLEWTEAIRGCDGVVNLAGAPVATRWDKKYKETLVNSRLGCTNRIADAINKLPEKERPSLVSASAVGYYGTTRKDEAWTEARGPGGDFLASLCEKWEKAANKAKTNVTVVRTGVVLEKGGGALGKILPLFYLYSGGPVGSGTQWVSWIHREDLVDIMIMALKNPKKFKGVVNGVAPEPTTMNGLCEAIAKATNRPNWLPAPGLAVRVLLGEGATVVLDGQKVVPEKTMEKGYQFKYSDVNSALDAIVNGP</sequence>
<feature type="domain" description="NAD-dependent epimerase/dehydratase" evidence="2">
    <location>
        <begin position="91"/>
        <end position="317"/>
    </location>
</feature>
<dbReference type="RefSeq" id="XP_007513540.1">
    <property type="nucleotide sequence ID" value="XM_007513478.1"/>
</dbReference>
<feature type="compositionally biased region" description="Low complexity" evidence="1">
    <location>
        <begin position="1"/>
        <end position="12"/>
    </location>
</feature>
<organism evidence="4 5">
    <name type="scientific">Bathycoccus prasinos</name>
    <dbReference type="NCBI Taxonomy" id="41875"/>
    <lineage>
        <taxon>Eukaryota</taxon>
        <taxon>Viridiplantae</taxon>
        <taxon>Chlorophyta</taxon>
        <taxon>Mamiellophyceae</taxon>
        <taxon>Mamiellales</taxon>
        <taxon>Bathycoccaceae</taxon>
        <taxon>Bathycoccus</taxon>
    </lineage>
</organism>
<dbReference type="Pfam" id="PF08338">
    <property type="entry name" value="DUF1731"/>
    <property type="match status" value="1"/>
</dbReference>
<evidence type="ECO:0000259" key="2">
    <source>
        <dbReference type="Pfam" id="PF01370"/>
    </source>
</evidence>
<dbReference type="AlphaFoldDB" id="K8EUD1"/>
<dbReference type="KEGG" id="bpg:Bathy04g01340"/>
<reference evidence="4 5" key="1">
    <citation type="submission" date="2011-10" db="EMBL/GenBank/DDBJ databases">
        <authorList>
            <person name="Genoscope - CEA"/>
        </authorList>
    </citation>
    <scope>NUCLEOTIDE SEQUENCE [LARGE SCALE GENOMIC DNA]</scope>
    <source>
        <strain evidence="4 5">RCC 1105</strain>
    </source>
</reference>
<keyword evidence="5" id="KW-1185">Reference proteome</keyword>
<feature type="compositionally biased region" description="Basic residues" evidence="1">
    <location>
        <begin position="15"/>
        <end position="26"/>
    </location>
</feature>
<dbReference type="NCBIfam" id="TIGR01777">
    <property type="entry name" value="yfcH"/>
    <property type="match status" value="1"/>
</dbReference>
<accession>K8EUD1</accession>
<dbReference type="PANTHER" id="PTHR11092">
    <property type="entry name" value="SUGAR NUCLEOTIDE EPIMERASE RELATED"/>
    <property type="match status" value="1"/>
</dbReference>
<dbReference type="InterPro" id="IPR001509">
    <property type="entry name" value="Epimerase_deHydtase"/>
</dbReference>
<gene>
    <name evidence="4" type="ORF">Bathy04g01340</name>
</gene>
<evidence type="ECO:0000256" key="1">
    <source>
        <dbReference type="SAM" id="MobiDB-lite"/>
    </source>
</evidence>
<evidence type="ECO:0000313" key="5">
    <source>
        <dbReference type="Proteomes" id="UP000198341"/>
    </source>
</evidence>
<feature type="region of interest" description="Disordered" evidence="1">
    <location>
        <begin position="1"/>
        <end position="89"/>
    </location>
</feature>
<evidence type="ECO:0000313" key="4">
    <source>
        <dbReference type="EMBL" id="CCO16065.1"/>
    </source>
</evidence>
<dbReference type="GeneID" id="19016159"/>
<dbReference type="InterPro" id="IPR013549">
    <property type="entry name" value="DUF1731"/>
</dbReference>
<dbReference type="PANTHER" id="PTHR11092:SF0">
    <property type="entry name" value="EPIMERASE FAMILY PROTEIN SDR39U1"/>
    <property type="match status" value="1"/>
</dbReference>
<dbReference type="OrthoDB" id="276721at2759"/>
<dbReference type="InterPro" id="IPR036291">
    <property type="entry name" value="NAD(P)-bd_dom_sf"/>
</dbReference>
<dbReference type="Proteomes" id="UP000198341">
    <property type="component" value="Chromosome 4"/>
</dbReference>
<dbReference type="Gene3D" id="3.40.50.720">
    <property type="entry name" value="NAD(P)-binding Rossmann-like Domain"/>
    <property type="match status" value="1"/>
</dbReference>
<proteinExistence type="predicted"/>
<dbReference type="SUPFAM" id="SSF51735">
    <property type="entry name" value="NAD(P)-binding Rossmann-fold domains"/>
    <property type="match status" value="1"/>
</dbReference>
<feature type="compositionally biased region" description="Low complexity" evidence="1">
    <location>
        <begin position="30"/>
        <end position="39"/>
    </location>
</feature>
<dbReference type="InterPro" id="IPR010099">
    <property type="entry name" value="SDR39U1"/>
</dbReference>
<dbReference type="EMBL" id="FO082275">
    <property type="protein sequence ID" value="CCO16065.1"/>
    <property type="molecule type" value="Genomic_DNA"/>
</dbReference>